<dbReference type="SUPFAM" id="SSF47979">
    <property type="entry name" value="Iron-dependent repressor protein, dimerization domain"/>
    <property type="match status" value="1"/>
</dbReference>
<name>E1RGU2_METP4</name>
<dbReference type="Proteomes" id="UP000006565">
    <property type="component" value="Chromosome"/>
</dbReference>
<dbReference type="Gene3D" id="2.30.30.90">
    <property type="match status" value="1"/>
</dbReference>
<organism evidence="3 4">
    <name type="scientific">Methanolacinia petrolearia (strain DSM 11571 / OCM 486 / SEBR 4847)</name>
    <name type="common">Methanoplanus petrolearius</name>
    <dbReference type="NCBI Taxonomy" id="679926"/>
    <lineage>
        <taxon>Archaea</taxon>
        <taxon>Methanobacteriati</taxon>
        <taxon>Methanobacteriota</taxon>
        <taxon>Stenosarchaea group</taxon>
        <taxon>Methanomicrobia</taxon>
        <taxon>Methanomicrobiales</taxon>
        <taxon>Methanomicrobiaceae</taxon>
        <taxon>Methanolacinia</taxon>
    </lineage>
</organism>
<dbReference type="InterPro" id="IPR036421">
    <property type="entry name" value="Fe_dep_repressor_sf"/>
</dbReference>
<dbReference type="SMART" id="SM00899">
    <property type="entry name" value="FeoA"/>
    <property type="match status" value="1"/>
</dbReference>
<dbReference type="InterPro" id="IPR022689">
    <property type="entry name" value="Iron_dep_repressor"/>
</dbReference>
<gene>
    <name evidence="3" type="ordered locus">Mpet_2728</name>
</gene>
<dbReference type="InterPro" id="IPR008988">
    <property type="entry name" value="Transcriptional_repressor_C"/>
</dbReference>
<dbReference type="EMBL" id="CP002117">
    <property type="protein sequence ID" value="ADN37471.1"/>
    <property type="molecule type" value="Genomic_DNA"/>
</dbReference>
<dbReference type="eggNOG" id="arCOG02099">
    <property type="taxonomic scope" value="Archaea"/>
</dbReference>
<dbReference type="InterPro" id="IPR001367">
    <property type="entry name" value="Fe_dep_repressor"/>
</dbReference>
<accession>E1RGU2</accession>
<dbReference type="GO" id="GO:0003700">
    <property type="term" value="F:DNA-binding transcription factor activity"/>
    <property type="evidence" value="ECO:0007669"/>
    <property type="project" value="InterPro"/>
</dbReference>
<dbReference type="Gene3D" id="1.10.10.10">
    <property type="entry name" value="Winged helix-like DNA-binding domain superfamily/Winged helix DNA-binding domain"/>
    <property type="match status" value="1"/>
</dbReference>
<keyword evidence="4" id="KW-1185">Reference proteome</keyword>
<dbReference type="GO" id="GO:0046914">
    <property type="term" value="F:transition metal ion binding"/>
    <property type="evidence" value="ECO:0007669"/>
    <property type="project" value="InterPro"/>
</dbReference>
<dbReference type="AlphaFoldDB" id="E1RGU2"/>
<dbReference type="InterPro" id="IPR036388">
    <property type="entry name" value="WH-like_DNA-bd_sf"/>
</dbReference>
<dbReference type="GO" id="GO:0046983">
    <property type="term" value="F:protein dimerization activity"/>
    <property type="evidence" value="ECO:0007669"/>
    <property type="project" value="InterPro"/>
</dbReference>
<dbReference type="STRING" id="679926.Mpet_2728"/>
<dbReference type="SUPFAM" id="SSF50037">
    <property type="entry name" value="C-terminal domain of transcriptional repressors"/>
    <property type="match status" value="1"/>
</dbReference>
<evidence type="ECO:0000256" key="1">
    <source>
        <dbReference type="ARBA" id="ARBA00023004"/>
    </source>
</evidence>
<feature type="domain" description="Ferrous iron transporter FeoA-like" evidence="2">
    <location>
        <begin position="171"/>
        <end position="242"/>
    </location>
</feature>
<dbReference type="PANTHER" id="PTHR33238">
    <property type="entry name" value="IRON (METAL) DEPENDENT REPRESSOR, DTXR FAMILY"/>
    <property type="match status" value="1"/>
</dbReference>
<dbReference type="HOGENOM" id="CLU_069532_0_1_2"/>
<dbReference type="InterPro" id="IPR038157">
    <property type="entry name" value="FeoA_core_dom"/>
</dbReference>
<dbReference type="InterPro" id="IPR007167">
    <property type="entry name" value="Fe-transptr_FeoA-like"/>
</dbReference>
<proteinExistence type="predicted"/>
<evidence type="ECO:0000313" key="4">
    <source>
        <dbReference type="Proteomes" id="UP000006565"/>
    </source>
</evidence>
<dbReference type="SMART" id="SM00529">
    <property type="entry name" value="HTH_DTXR"/>
    <property type="match status" value="1"/>
</dbReference>
<evidence type="ECO:0000259" key="2">
    <source>
        <dbReference type="SMART" id="SM00899"/>
    </source>
</evidence>
<protein>
    <submittedName>
        <fullName evidence="3">Iron (Metal) dependent repressor, DtxR family</fullName>
    </submittedName>
</protein>
<dbReference type="Pfam" id="PF02742">
    <property type="entry name" value="Fe_dep_repr_C"/>
    <property type="match status" value="1"/>
</dbReference>
<reference evidence="3 4" key="1">
    <citation type="journal article" date="2010" name="Stand. Genomic Sci.">
        <title>Complete genome sequence of Methanoplanus petrolearius type strain (SEBR 4847).</title>
        <authorList>
            <person name="Brambilla E."/>
            <person name="Djao O.D."/>
            <person name="Daligault H."/>
            <person name="Lapidus A."/>
            <person name="Lucas S."/>
            <person name="Hammon N."/>
            <person name="Nolan M."/>
            <person name="Tice H."/>
            <person name="Cheng J.F."/>
            <person name="Han C."/>
            <person name="Tapia R."/>
            <person name="Goodwin L."/>
            <person name="Pitluck S."/>
            <person name="Liolios K."/>
            <person name="Ivanova N."/>
            <person name="Mavromatis K."/>
            <person name="Mikhailova N."/>
            <person name="Pati A."/>
            <person name="Chen A."/>
            <person name="Palaniappan K."/>
            <person name="Land M."/>
            <person name="Hauser L."/>
            <person name="Chang Y.J."/>
            <person name="Jeffries C.D."/>
            <person name="Rohde M."/>
            <person name="Spring S."/>
            <person name="Sikorski J."/>
            <person name="Goker M."/>
            <person name="Woyke T."/>
            <person name="Bristow J."/>
            <person name="Eisen J.A."/>
            <person name="Markowitz V."/>
            <person name="Hugenholtz P."/>
            <person name="Kyrpides N.C."/>
            <person name="Klenk H.P."/>
        </authorList>
    </citation>
    <scope>NUCLEOTIDE SEQUENCE [LARGE SCALE GENOMIC DNA]</scope>
    <source>
        <strain evidence="4">DSM 11571 / OCM 486 / SEBR 4847</strain>
    </source>
</reference>
<dbReference type="KEGG" id="mpi:Mpet_2728"/>
<dbReference type="InterPro" id="IPR050536">
    <property type="entry name" value="DtxR_MntR_Metal-Reg"/>
</dbReference>
<dbReference type="Pfam" id="PF04023">
    <property type="entry name" value="FeoA"/>
    <property type="match status" value="1"/>
</dbReference>
<evidence type="ECO:0000313" key="3">
    <source>
        <dbReference type="EMBL" id="ADN37471.1"/>
    </source>
</evidence>
<sequence>MDFYKNPNNPNIFVIKEQIFFGFMEESEREDYLEAIIMHSAEGHGAGALHLLSGVLDRSEDQIAADLADLEESGDLKIGSDGSVTLTEKGRATGESVLKKHRVLECFFTEMLGMDAETASKEACEMEHSASEYTIDKIGNLLSGSGIRCRGRRHGMGFIERHSQGKLCNLNVLDDFDEGDYLKVLGMRHGPGGGRRLIDLGMIPGEEIKIIRRLPGRSVLVLVKDSEVAISQEIAGRVIVKKIPGEECQ</sequence>
<keyword evidence="1" id="KW-0408">Iron</keyword>
<dbReference type="PANTHER" id="PTHR33238:SF7">
    <property type="entry name" value="IRON-DEPENDENT TRANSCRIPTIONAL REGULATOR"/>
    <property type="match status" value="1"/>
</dbReference>